<dbReference type="PANTHER" id="PTHR43191:SF12">
    <property type="entry name" value="RRNA METHYLASE"/>
    <property type="match status" value="1"/>
</dbReference>
<evidence type="ECO:0000256" key="1">
    <source>
        <dbReference type="ARBA" id="ARBA00022603"/>
    </source>
</evidence>
<evidence type="ECO:0000313" key="5">
    <source>
        <dbReference type="Proteomes" id="UP000724058"/>
    </source>
</evidence>
<dbReference type="SUPFAM" id="SSF55315">
    <property type="entry name" value="L30e-like"/>
    <property type="match status" value="1"/>
</dbReference>
<dbReference type="GO" id="GO:0008173">
    <property type="term" value="F:RNA methyltransferase activity"/>
    <property type="evidence" value="ECO:0007669"/>
    <property type="project" value="InterPro"/>
</dbReference>
<keyword evidence="2" id="KW-0808">Transferase</keyword>
<protein>
    <submittedName>
        <fullName evidence="4">RNA methyltransferase</fullName>
    </submittedName>
</protein>
<proteinExistence type="predicted"/>
<comment type="caution">
    <text evidence="4">The sequence shown here is derived from an EMBL/GenBank/DDBJ whole genome shotgun (WGS) entry which is preliminary data.</text>
</comment>
<keyword evidence="1 4" id="KW-0489">Methyltransferase</keyword>
<gene>
    <name evidence="4" type="ORF">G4332_13140</name>
</gene>
<feature type="domain" description="tRNA/rRNA methyltransferase SpoU type" evidence="3">
    <location>
        <begin position="125"/>
        <end position="270"/>
    </location>
</feature>
<dbReference type="InterPro" id="IPR001537">
    <property type="entry name" value="SpoU_MeTrfase"/>
</dbReference>
<dbReference type="InterPro" id="IPR029028">
    <property type="entry name" value="Alpha/beta_knot_MTases"/>
</dbReference>
<dbReference type="AlphaFoldDB" id="A0AAP7DZ45"/>
<dbReference type="Gene3D" id="3.30.1330.30">
    <property type="match status" value="1"/>
</dbReference>
<reference evidence="4" key="2">
    <citation type="submission" date="2020-02" db="EMBL/GenBank/DDBJ databases">
        <authorList>
            <person name="Littmann E."/>
            <person name="Sorbara M."/>
        </authorList>
    </citation>
    <scope>NUCLEOTIDE SEQUENCE</scope>
    <source>
        <strain evidence="4">MSK.10.16</strain>
    </source>
</reference>
<evidence type="ECO:0000259" key="3">
    <source>
        <dbReference type="Pfam" id="PF00588"/>
    </source>
</evidence>
<dbReference type="Proteomes" id="UP000724058">
    <property type="component" value="Unassembled WGS sequence"/>
</dbReference>
<dbReference type="EMBL" id="JAAIOD010000021">
    <property type="protein sequence ID" value="NSE59025.1"/>
    <property type="molecule type" value="Genomic_DNA"/>
</dbReference>
<evidence type="ECO:0000313" key="4">
    <source>
        <dbReference type="EMBL" id="NSE59025.1"/>
    </source>
</evidence>
<dbReference type="InterPro" id="IPR029026">
    <property type="entry name" value="tRNA_m1G_MTases_N"/>
</dbReference>
<dbReference type="CDD" id="cd18095">
    <property type="entry name" value="SpoU-like_rRNA-MTase"/>
    <property type="match status" value="1"/>
</dbReference>
<dbReference type="GO" id="GO:0032259">
    <property type="term" value="P:methylation"/>
    <property type="evidence" value="ECO:0007669"/>
    <property type="project" value="UniProtKB-KW"/>
</dbReference>
<dbReference type="Pfam" id="PF00588">
    <property type="entry name" value="SpoU_methylase"/>
    <property type="match status" value="1"/>
</dbReference>
<evidence type="ECO:0000256" key="2">
    <source>
        <dbReference type="ARBA" id="ARBA00022679"/>
    </source>
</evidence>
<dbReference type="PANTHER" id="PTHR43191">
    <property type="entry name" value="RRNA METHYLTRANSFERASE 3"/>
    <property type="match status" value="1"/>
</dbReference>
<dbReference type="SUPFAM" id="SSF75217">
    <property type="entry name" value="alpha/beta knot"/>
    <property type="match status" value="1"/>
</dbReference>
<dbReference type="GO" id="GO:0003723">
    <property type="term" value="F:RNA binding"/>
    <property type="evidence" value="ECO:0007669"/>
    <property type="project" value="InterPro"/>
</dbReference>
<name>A0AAP7DZ45_9FIRM</name>
<organism evidence="4 5">
    <name type="scientific">Dorea longicatena</name>
    <dbReference type="NCBI Taxonomy" id="88431"/>
    <lineage>
        <taxon>Bacteria</taxon>
        <taxon>Bacillati</taxon>
        <taxon>Bacillota</taxon>
        <taxon>Clostridia</taxon>
        <taxon>Lachnospirales</taxon>
        <taxon>Lachnospiraceae</taxon>
        <taxon>Dorea</taxon>
    </lineage>
</organism>
<dbReference type="RefSeq" id="WP_173793332.1">
    <property type="nucleotide sequence ID" value="NZ_JAAIOC010000023.1"/>
</dbReference>
<reference evidence="4" key="1">
    <citation type="journal article" date="2020" name="Cell Host Microbe">
        <title>Functional and Genomic Variation between Human-Derived Isolates of Lachnospiraceae Reveals Inter- and Intra-Species Diversity.</title>
        <authorList>
            <person name="Sorbara M.T."/>
            <person name="Littmann E.R."/>
            <person name="Fontana E."/>
            <person name="Moody T.U."/>
            <person name="Kohout C.E."/>
            <person name="Gjonbalaj M."/>
            <person name="Eaton V."/>
            <person name="Seok R."/>
            <person name="Leiner I.M."/>
            <person name="Pamer E.G."/>
        </authorList>
    </citation>
    <scope>NUCLEOTIDE SEQUENCE</scope>
    <source>
        <strain evidence="4">MSK.10.16</strain>
    </source>
</reference>
<dbReference type="GO" id="GO:0006396">
    <property type="term" value="P:RNA processing"/>
    <property type="evidence" value="ECO:0007669"/>
    <property type="project" value="InterPro"/>
</dbReference>
<dbReference type="InterPro" id="IPR029064">
    <property type="entry name" value="Ribosomal_eL30-like_sf"/>
</dbReference>
<accession>A0AAP7DZ45</accession>
<dbReference type="InterPro" id="IPR051259">
    <property type="entry name" value="rRNA_Methyltransferase"/>
</dbReference>
<sequence length="276" mass="30171">MQNMIEITDFDAPELDVYARLTEAQLLNKDHPEDGLFIAESPKVISRALDGGYEPVSVLVEKKQVLEDAETIAVLGKCGNVPVYTAEFEVLTKLTGFKLTRGMLCAMKRRRLPSLQEICNGCDRIAVLENVMNPTNVGAIFRSAAALHMDAVILTGGCSNPLYRRASRVSMGTVFQIPWTFVDNSVIWPEEGMKILRELGFKTAAMALKEDSASIDDPELMKEDKLAVILGTEGDGLAPETIADCDYTVMIPMSHGVDSLNVAAASAVAFWQLGKR</sequence>
<dbReference type="Gene3D" id="3.40.1280.10">
    <property type="match status" value="1"/>
</dbReference>